<evidence type="ECO:0000256" key="2">
    <source>
        <dbReference type="ARBA" id="ARBA00005156"/>
    </source>
</evidence>
<dbReference type="InterPro" id="IPR035435">
    <property type="entry name" value="DPH1/DPH2_euk_archaea"/>
</dbReference>
<protein>
    <recommendedName>
        <fullName evidence="3 10">2-(3-amino-3-carboxypropyl)histidine synthase</fullName>
        <ecNumber evidence="3 10">2.5.1.108</ecNumber>
    </recommendedName>
</protein>
<name>E0SNR6_IGNAA</name>
<dbReference type="STRING" id="583356.Igag_1048"/>
<dbReference type="PANTHER" id="PTHR10762:SF1">
    <property type="entry name" value="2-(3-AMINO-3-CARBOXYPROPYL)HISTIDINE SYNTHASE SUBUNIT 1"/>
    <property type="match status" value="1"/>
</dbReference>
<accession>E0SNR6</accession>
<dbReference type="BioCyc" id="IAGG583356:GHAH-1030-MONOMER"/>
<evidence type="ECO:0000256" key="4">
    <source>
        <dbReference type="ARBA" id="ARBA00022679"/>
    </source>
</evidence>
<dbReference type="Gene3D" id="3.40.50.11840">
    <property type="entry name" value="Diphthamide synthesis DPH1/DPH2 domain 1"/>
    <property type="match status" value="1"/>
</dbReference>
<dbReference type="EC" id="2.5.1.108" evidence="3 10"/>
<comment type="function">
    <text evidence="10">Catalyzes the first step of diphthamide biosynthesis, i.e. the transfer of the 3-amino-3-carboxypropyl group from S-adenosyl-L-methionine (SAM) to the C2 position of the imidazole ring of the target histidine residue in translation elongation factor 2 (EF-2).</text>
</comment>
<dbReference type="InterPro" id="IPR042265">
    <property type="entry name" value="DPH1/DPH2_3"/>
</dbReference>
<comment type="cofactor">
    <cofactor evidence="1 10">
        <name>[4Fe-4S] cluster</name>
        <dbReference type="ChEBI" id="CHEBI:49883"/>
    </cofactor>
</comment>
<evidence type="ECO:0000256" key="6">
    <source>
        <dbReference type="ARBA" id="ARBA00022723"/>
    </source>
</evidence>
<dbReference type="GO" id="GO:0046872">
    <property type="term" value="F:metal ion binding"/>
    <property type="evidence" value="ECO:0007669"/>
    <property type="project" value="UniProtKB-KW"/>
</dbReference>
<gene>
    <name evidence="11" type="ordered locus">Igag_1048</name>
</gene>
<dbReference type="InterPro" id="IPR042264">
    <property type="entry name" value="DPH1/DPH2_2"/>
</dbReference>
<dbReference type="NCBIfam" id="TIGR00322">
    <property type="entry name" value="diphth2_R"/>
    <property type="match status" value="1"/>
</dbReference>
<evidence type="ECO:0000256" key="8">
    <source>
        <dbReference type="ARBA" id="ARBA00023014"/>
    </source>
</evidence>
<evidence type="ECO:0000313" key="11">
    <source>
        <dbReference type="EMBL" id="ADM27862.1"/>
    </source>
</evidence>
<dbReference type="GO" id="GO:0051539">
    <property type="term" value="F:4 iron, 4 sulfur cluster binding"/>
    <property type="evidence" value="ECO:0007669"/>
    <property type="project" value="UniProtKB-UniRule"/>
</dbReference>
<dbReference type="Pfam" id="PF01866">
    <property type="entry name" value="Diphthamide_syn"/>
    <property type="match status" value="1"/>
</dbReference>
<keyword evidence="12" id="KW-1185">Reference proteome</keyword>
<proteinExistence type="inferred from homology"/>
<dbReference type="InterPro" id="IPR042263">
    <property type="entry name" value="DPH1/DPH2_1"/>
</dbReference>
<evidence type="ECO:0000256" key="7">
    <source>
        <dbReference type="ARBA" id="ARBA00023004"/>
    </source>
</evidence>
<evidence type="ECO:0000256" key="1">
    <source>
        <dbReference type="ARBA" id="ARBA00001966"/>
    </source>
</evidence>
<comment type="similarity">
    <text evidence="10">Belongs to the DPH1/DPH2 family.</text>
</comment>
<keyword evidence="7 10" id="KW-0408">Iron</keyword>
<dbReference type="GO" id="GO:0017183">
    <property type="term" value="P:protein histidyl modification to diphthamide"/>
    <property type="evidence" value="ECO:0007669"/>
    <property type="project" value="UniProtKB-UniRule"/>
</dbReference>
<dbReference type="PIRSF" id="PIRSF004967">
    <property type="entry name" value="DPH1"/>
    <property type="match status" value="1"/>
</dbReference>
<dbReference type="SFLD" id="SFLDS00032">
    <property type="entry name" value="Radical_SAM_3-amino-3-carboxyp"/>
    <property type="match status" value="1"/>
</dbReference>
<dbReference type="Proteomes" id="UP000001304">
    <property type="component" value="Chromosome"/>
</dbReference>
<evidence type="ECO:0000256" key="3">
    <source>
        <dbReference type="ARBA" id="ARBA00012221"/>
    </source>
</evidence>
<keyword evidence="10" id="KW-0004">4Fe-4S</keyword>
<dbReference type="EMBL" id="CP002098">
    <property type="protein sequence ID" value="ADM27862.1"/>
    <property type="molecule type" value="Genomic_DNA"/>
</dbReference>
<dbReference type="KEGG" id="iag:Igag_1048"/>
<dbReference type="InterPro" id="IPR016435">
    <property type="entry name" value="DPH1/DPH2"/>
</dbReference>
<reference evidence="11 12" key="1">
    <citation type="journal article" date="2010" name="Stand. Genomic Sci.">
        <title>Complete genome sequence of Ignisphaera aggregans type strain (AQ1.S1).</title>
        <authorList>
            <person name="Goker M."/>
            <person name="Held B."/>
            <person name="Lapidus A."/>
            <person name="Nolan M."/>
            <person name="Spring S."/>
            <person name="Yasawong M."/>
            <person name="Lucas S."/>
            <person name="Glavina Del Rio T."/>
            <person name="Tice H."/>
            <person name="Cheng J.F."/>
            <person name="Goodwin L."/>
            <person name="Tapia R."/>
            <person name="Pitluck S."/>
            <person name="Liolios K."/>
            <person name="Ivanova N."/>
            <person name="Mavromatis K."/>
            <person name="Mikhailova N."/>
            <person name="Pati A."/>
            <person name="Chen A."/>
            <person name="Palaniappan K."/>
            <person name="Brambilla E."/>
            <person name="Land M."/>
            <person name="Hauser L."/>
            <person name="Chang Y.J."/>
            <person name="Jeffries C.D."/>
            <person name="Brettin T."/>
            <person name="Detter J.C."/>
            <person name="Han C."/>
            <person name="Rohde M."/>
            <person name="Sikorski J."/>
            <person name="Woyke T."/>
            <person name="Bristow J."/>
            <person name="Eisen J.A."/>
            <person name="Markowitz V."/>
            <person name="Hugenholtz P."/>
            <person name="Kyrpides N.C."/>
            <person name="Klenk H.P."/>
        </authorList>
    </citation>
    <scope>NUCLEOTIDE SEQUENCE [LARGE SCALE GENOMIC DNA]</scope>
    <source>
        <strain evidence="12">DSM 17230 / JCM 13409 / AQ1.S1</strain>
    </source>
</reference>
<organism evidence="11 12">
    <name type="scientific">Ignisphaera aggregans (strain DSM 17230 / JCM 13409 / AQ1.S1)</name>
    <dbReference type="NCBI Taxonomy" id="583356"/>
    <lineage>
        <taxon>Archaea</taxon>
        <taxon>Thermoproteota</taxon>
        <taxon>Thermoprotei</taxon>
        <taxon>Desulfurococcales</taxon>
        <taxon>Desulfurococcaceae</taxon>
        <taxon>Ignisphaera</taxon>
    </lineage>
</organism>
<evidence type="ECO:0000256" key="5">
    <source>
        <dbReference type="ARBA" id="ARBA00022691"/>
    </source>
</evidence>
<keyword evidence="4 10" id="KW-0808">Transferase</keyword>
<keyword evidence="6 10" id="KW-0479">Metal-binding</keyword>
<sequence length="329" mass="38161">MDFCKYYDFEYEEIHRYLANKNIGRVLLQFPEGLQPCIDNVVDELKRRFPDIEFYISTNPSYGSCLVDEYSAREIGAQLIIHFGHYEYPGYRPSIDVLYIGVKRLNIDIQTIGRILDDICGEKNISKLCLATTAQHIKDIYMVIDRVERCKIFIKGTIYGCIPLNPDNCDAIVIISGGKFHCISQSLALLSMNPKPRIFCIDPYIQSVIDPEPEVEKILRTRMWKMFQASNAKKWLIVTGFYGQYRENIVKKLVEKLKSLGKEYRVVKSLRFDREILANIDAEHNYDAIVVTSCPYIAFDLKDYGKPVLTVGEAFMVLENNFSSYRYPW</sequence>
<comment type="pathway">
    <text evidence="2 10">Protein modification; peptidyl-diphthamide biosynthesis.</text>
</comment>
<dbReference type="AlphaFoldDB" id="E0SNR6"/>
<dbReference type="UniPathway" id="UPA00559"/>
<dbReference type="Gene3D" id="3.40.50.11850">
    <property type="entry name" value="Diphthamide synthesis DPH1/DPH2 domain 2"/>
    <property type="match status" value="1"/>
</dbReference>
<evidence type="ECO:0000256" key="10">
    <source>
        <dbReference type="PIRNR" id="PIRNR004967"/>
    </source>
</evidence>
<dbReference type="PANTHER" id="PTHR10762">
    <property type="entry name" value="DIPHTHAMIDE BIOSYNTHESIS PROTEIN"/>
    <property type="match status" value="1"/>
</dbReference>
<comment type="catalytic activity">
    <reaction evidence="9 10">
        <text>L-histidyl-[translation elongation factor 2] + S-adenosyl-L-methionine = 2-[(3S)-amino-3-carboxypropyl]-L-histidyl-[translation elongation factor 2] + S-methyl-5'-thioadenosine + H(+)</text>
        <dbReference type="Rhea" id="RHEA:36783"/>
        <dbReference type="Rhea" id="RHEA-COMP:9748"/>
        <dbReference type="Rhea" id="RHEA-COMP:9749"/>
        <dbReference type="ChEBI" id="CHEBI:15378"/>
        <dbReference type="ChEBI" id="CHEBI:17509"/>
        <dbReference type="ChEBI" id="CHEBI:29979"/>
        <dbReference type="ChEBI" id="CHEBI:59789"/>
        <dbReference type="ChEBI" id="CHEBI:73995"/>
        <dbReference type="EC" id="2.5.1.108"/>
    </reaction>
</comment>
<evidence type="ECO:0000313" key="12">
    <source>
        <dbReference type="Proteomes" id="UP000001304"/>
    </source>
</evidence>
<keyword evidence="8 10" id="KW-0411">Iron-sulfur</keyword>
<keyword evidence="5 10" id="KW-0949">S-adenosyl-L-methionine</keyword>
<dbReference type="GO" id="GO:0090560">
    <property type="term" value="F:2-(3-amino-3-carboxypropyl)histidine synthase activity"/>
    <property type="evidence" value="ECO:0007669"/>
    <property type="project" value="UniProtKB-UniRule"/>
</dbReference>
<evidence type="ECO:0000256" key="9">
    <source>
        <dbReference type="ARBA" id="ARBA00048403"/>
    </source>
</evidence>
<dbReference type="Gene3D" id="3.40.50.11860">
    <property type="entry name" value="Diphthamide synthesis DPH1/DPH2 domain 3"/>
    <property type="match status" value="1"/>
</dbReference>
<dbReference type="HOGENOM" id="CLU_037146_1_0_2"/>